<evidence type="ECO:0000259" key="3">
    <source>
        <dbReference type="Pfam" id="PF03828"/>
    </source>
</evidence>
<evidence type="ECO:0000259" key="4">
    <source>
        <dbReference type="Pfam" id="PF22600"/>
    </source>
</evidence>
<protein>
    <submittedName>
        <fullName evidence="5">Uncharacterized protein</fullName>
    </submittedName>
</protein>
<dbReference type="Pfam" id="PF22600">
    <property type="entry name" value="MTPAP-like_central"/>
    <property type="match status" value="1"/>
</dbReference>
<dbReference type="GO" id="GO:0046872">
    <property type="term" value="F:metal ion binding"/>
    <property type="evidence" value="ECO:0007669"/>
    <property type="project" value="UniProtKB-KW"/>
</dbReference>
<feature type="domain" description="PAP-associated" evidence="3">
    <location>
        <begin position="459"/>
        <end position="520"/>
    </location>
</feature>
<proteinExistence type="predicted"/>
<accession>A0BHG7</accession>
<dbReference type="GO" id="GO:0043634">
    <property type="term" value="P:polyadenylation-dependent ncRNA catabolic process"/>
    <property type="evidence" value="ECO:0000318"/>
    <property type="project" value="GO_Central"/>
</dbReference>
<dbReference type="OMA" id="FPMIDNI"/>
<dbReference type="Pfam" id="PF03828">
    <property type="entry name" value="PAP_assoc"/>
    <property type="match status" value="1"/>
</dbReference>
<gene>
    <name evidence="5" type="ORF">GSPATT00029019001</name>
</gene>
<dbReference type="GeneID" id="5011166"/>
<dbReference type="AlphaFoldDB" id="A0BHG7"/>
<dbReference type="KEGG" id="ptm:GSPATT00029019001"/>
<dbReference type="GO" id="GO:0005730">
    <property type="term" value="C:nucleolus"/>
    <property type="evidence" value="ECO:0000318"/>
    <property type="project" value="GO_Central"/>
</dbReference>
<dbReference type="GO" id="GO:0031123">
    <property type="term" value="P:RNA 3'-end processing"/>
    <property type="evidence" value="ECO:0000318"/>
    <property type="project" value="GO_Central"/>
</dbReference>
<dbReference type="SUPFAM" id="SSF81301">
    <property type="entry name" value="Nucleotidyltransferase"/>
    <property type="match status" value="1"/>
</dbReference>
<reference evidence="5 6" key="1">
    <citation type="journal article" date="2006" name="Nature">
        <title>Global trends of whole-genome duplications revealed by the ciliate Paramecium tetraurelia.</title>
        <authorList>
            <consortium name="Genoscope"/>
            <person name="Aury J.-M."/>
            <person name="Jaillon O."/>
            <person name="Duret L."/>
            <person name="Noel B."/>
            <person name="Jubin C."/>
            <person name="Porcel B.M."/>
            <person name="Segurens B."/>
            <person name="Daubin V."/>
            <person name="Anthouard V."/>
            <person name="Aiach N."/>
            <person name="Arnaiz O."/>
            <person name="Billaut A."/>
            <person name="Beisson J."/>
            <person name="Blanc I."/>
            <person name="Bouhouche K."/>
            <person name="Camara F."/>
            <person name="Duharcourt S."/>
            <person name="Guigo R."/>
            <person name="Gogendeau D."/>
            <person name="Katinka M."/>
            <person name="Keller A.-M."/>
            <person name="Kissmehl R."/>
            <person name="Klotz C."/>
            <person name="Koll F."/>
            <person name="Le Moue A."/>
            <person name="Lepere C."/>
            <person name="Malinsky S."/>
            <person name="Nowacki M."/>
            <person name="Nowak J.K."/>
            <person name="Plattner H."/>
            <person name="Poulain J."/>
            <person name="Ruiz F."/>
            <person name="Serrano V."/>
            <person name="Zagulski M."/>
            <person name="Dessen P."/>
            <person name="Betermier M."/>
            <person name="Weissenbach J."/>
            <person name="Scarpelli C."/>
            <person name="Schachter V."/>
            <person name="Sperling L."/>
            <person name="Meyer E."/>
            <person name="Cohen J."/>
            <person name="Wincker P."/>
        </authorList>
    </citation>
    <scope>NUCLEOTIDE SEQUENCE [LARGE SCALE GENOMIC DNA]</scope>
    <source>
        <strain evidence="5 6">Stock d4-2</strain>
    </source>
</reference>
<dbReference type="HOGENOM" id="CLU_468123_0_0_1"/>
<name>A0BHG7_PARTE</name>
<dbReference type="CDD" id="cd05402">
    <property type="entry name" value="NT_PAP_TUTase"/>
    <property type="match status" value="1"/>
</dbReference>
<dbReference type="InterPro" id="IPR002058">
    <property type="entry name" value="PAP_assoc"/>
</dbReference>
<keyword evidence="2" id="KW-0460">Magnesium</keyword>
<evidence type="ECO:0000313" key="5">
    <source>
        <dbReference type="EMBL" id="CAK57984.1"/>
    </source>
</evidence>
<dbReference type="GO" id="GO:0031499">
    <property type="term" value="C:TRAMP complex"/>
    <property type="evidence" value="ECO:0000318"/>
    <property type="project" value="GO_Central"/>
</dbReference>
<dbReference type="EMBL" id="CT867995">
    <property type="protein sequence ID" value="CAK57984.1"/>
    <property type="molecule type" value="Genomic_DNA"/>
</dbReference>
<evidence type="ECO:0000256" key="1">
    <source>
        <dbReference type="ARBA" id="ARBA00022723"/>
    </source>
</evidence>
<dbReference type="OrthoDB" id="286464at2759"/>
<feature type="domain" description="Poly(A) RNA polymerase mitochondrial-like central palm" evidence="4">
    <location>
        <begin position="264"/>
        <end position="403"/>
    </location>
</feature>
<dbReference type="STRING" id="5888.A0BHG7"/>
<sequence>MNQEVLKQIRQHFPMIDNIVFRNILSQQKDQNLLITLVYILKRVREIVGHMEDVTKFALSLWEKEEIQISKECTDKLFMIIVHDEIILNLVESKFYYQALLANKNSQFLNKNKIYAEVSELSEQSKRVNDILIQNFSVQRPYQLFVEEQQELQSKKTAQTPKIPQVQKGQKLCSLTLNVQDRDQVDKLYRNNKQYLQQLGIKMEYPKNTTATQTEQVDGLIPLSSKKNKNQQKDQSKEMKFYEYQLEMGQCTQYLPTYDTVEQLTQDIKLFVAEIDQYNKKNRNAFQKLIDEISGVVSATYAGAQIDVYGSYATELCLPHSDIDLVIKISNQHEKFVTDILQRIEVELKKCKFIEETKCVTQSTTPVLRAKCNKQYMNKRLDISIQETKHNGLQCVQLIRKYIKNYEPLKPLTLIMKQFLHKSDLSDTYSGGLSSYGLILMIVSFLQSYQNQDKNWPTIGTLLIEFLNVYGCELDYAGKTICPDQPEVFEQETTIIFDPHNFAYCQQQSLVIIDPLNPQNNVGRPSYNVAKLKLAFTVAFSKLLTFDSSNQQYPLKFFFNSAQNIQCSLHSVLVNQYKAYADQIMFGTSTRY</sequence>
<evidence type="ECO:0000256" key="2">
    <source>
        <dbReference type="ARBA" id="ARBA00022842"/>
    </source>
</evidence>
<dbReference type="Gene3D" id="1.10.1410.10">
    <property type="match status" value="1"/>
</dbReference>
<keyword evidence="6" id="KW-1185">Reference proteome</keyword>
<dbReference type="GO" id="GO:1990817">
    <property type="term" value="F:poly(A) RNA polymerase activity"/>
    <property type="evidence" value="ECO:0000318"/>
    <property type="project" value="GO_Central"/>
</dbReference>
<dbReference type="InParanoid" id="A0BHG7"/>
<dbReference type="InterPro" id="IPR054708">
    <property type="entry name" value="MTPAP-like_central"/>
</dbReference>
<organism evidence="5 6">
    <name type="scientific">Paramecium tetraurelia</name>
    <dbReference type="NCBI Taxonomy" id="5888"/>
    <lineage>
        <taxon>Eukaryota</taxon>
        <taxon>Sar</taxon>
        <taxon>Alveolata</taxon>
        <taxon>Ciliophora</taxon>
        <taxon>Intramacronucleata</taxon>
        <taxon>Oligohymenophorea</taxon>
        <taxon>Peniculida</taxon>
        <taxon>Parameciidae</taxon>
        <taxon>Paramecium</taxon>
    </lineage>
</organism>
<dbReference type="eggNOG" id="KOG1906">
    <property type="taxonomic scope" value="Eukaryota"/>
</dbReference>
<dbReference type="InterPro" id="IPR043519">
    <property type="entry name" value="NT_sf"/>
</dbReference>
<dbReference type="Proteomes" id="UP000000600">
    <property type="component" value="Unassembled WGS sequence"/>
</dbReference>
<dbReference type="Gene3D" id="3.30.460.10">
    <property type="entry name" value="Beta Polymerase, domain 2"/>
    <property type="match status" value="1"/>
</dbReference>
<dbReference type="PANTHER" id="PTHR23092:SF15">
    <property type="entry name" value="INACTIVE NON-CANONICAL POLY(A) RNA POLYMERASE PROTEIN TRF4-2-RELATED"/>
    <property type="match status" value="1"/>
</dbReference>
<dbReference type="RefSeq" id="XP_001425382.1">
    <property type="nucleotide sequence ID" value="XM_001425345.1"/>
</dbReference>
<dbReference type="PANTHER" id="PTHR23092">
    <property type="entry name" value="POLY(A) RNA POLYMERASE"/>
    <property type="match status" value="1"/>
</dbReference>
<keyword evidence="1" id="KW-0479">Metal-binding</keyword>
<dbReference type="SUPFAM" id="SSF81631">
    <property type="entry name" value="PAP/OAS1 substrate-binding domain"/>
    <property type="match status" value="1"/>
</dbReference>
<evidence type="ECO:0000313" key="6">
    <source>
        <dbReference type="Proteomes" id="UP000000600"/>
    </source>
</evidence>
<dbReference type="InterPro" id="IPR045862">
    <property type="entry name" value="Trf4-like"/>
</dbReference>